<accession>A0A392SL49</accession>
<sequence>RTSQAAAAPDLGGGGGSVELQPENSSRK</sequence>
<name>A0A392SL49_9FABA</name>
<evidence type="ECO:0000313" key="2">
    <source>
        <dbReference type="EMBL" id="MCI48660.1"/>
    </source>
</evidence>
<proteinExistence type="predicted"/>
<evidence type="ECO:0000313" key="3">
    <source>
        <dbReference type="Proteomes" id="UP000265520"/>
    </source>
</evidence>
<dbReference type="Proteomes" id="UP000265520">
    <property type="component" value="Unassembled WGS sequence"/>
</dbReference>
<feature type="region of interest" description="Disordered" evidence="1">
    <location>
        <begin position="1"/>
        <end position="28"/>
    </location>
</feature>
<organism evidence="2 3">
    <name type="scientific">Trifolium medium</name>
    <dbReference type="NCBI Taxonomy" id="97028"/>
    <lineage>
        <taxon>Eukaryota</taxon>
        <taxon>Viridiplantae</taxon>
        <taxon>Streptophyta</taxon>
        <taxon>Embryophyta</taxon>
        <taxon>Tracheophyta</taxon>
        <taxon>Spermatophyta</taxon>
        <taxon>Magnoliopsida</taxon>
        <taxon>eudicotyledons</taxon>
        <taxon>Gunneridae</taxon>
        <taxon>Pentapetalae</taxon>
        <taxon>rosids</taxon>
        <taxon>fabids</taxon>
        <taxon>Fabales</taxon>
        <taxon>Fabaceae</taxon>
        <taxon>Papilionoideae</taxon>
        <taxon>50 kb inversion clade</taxon>
        <taxon>NPAAA clade</taxon>
        <taxon>Hologalegina</taxon>
        <taxon>IRL clade</taxon>
        <taxon>Trifolieae</taxon>
        <taxon>Trifolium</taxon>
    </lineage>
</organism>
<comment type="caution">
    <text evidence="2">The sequence shown here is derived from an EMBL/GenBank/DDBJ whole genome shotgun (WGS) entry which is preliminary data.</text>
</comment>
<protein>
    <submittedName>
        <fullName evidence="2">Uncharacterized protein</fullName>
    </submittedName>
</protein>
<reference evidence="2 3" key="1">
    <citation type="journal article" date="2018" name="Front. Plant Sci.">
        <title>Red Clover (Trifolium pratense) and Zigzag Clover (T. medium) - A Picture of Genomic Similarities and Differences.</title>
        <authorList>
            <person name="Dluhosova J."/>
            <person name="Istvanek J."/>
            <person name="Nedelnik J."/>
            <person name="Repkova J."/>
        </authorList>
    </citation>
    <scope>NUCLEOTIDE SEQUENCE [LARGE SCALE GENOMIC DNA]</scope>
    <source>
        <strain evidence="3">cv. 10/8</strain>
        <tissue evidence="2">Leaf</tissue>
    </source>
</reference>
<evidence type="ECO:0000256" key="1">
    <source>
        <dbReference type="SAM" id="MobiDB-lite"/>
    </source>
</evidence>
<dbReference type="EMBL" id="LXQA010389663">
    <property type="protein sequence ID" value="MCI48660.1"/>
    <property type="molecule type" value="Genomic_DNA"/>
</dbReference>
<keyword evidence="3" id="KW-1185">Reference proteome</keyword>
<dbReference type="AlphaFoldDB" id="A0A392SL49"/>
<feature type="non-terminal residue" evidence="2">
    <location>
        <position position="1"/>
    </location>
</feature>